<evidence type="ECO:0000313" key="7">
    <source>
        <dbReference type="EMBL" id="QDU86439.1"/>
    </source>
</evidence>
<dbReference type="EMBL" id="CP036290">
    <property type="protein sequence ID" value="QDU86439.1"/>
    <property type="molecule type" value="Genomic_DNA"/>
</dbReference>
<keyword evidence="3" id="KW-0697">Rotamase</keyword>
<dbReference type="Gene3D" id="2.40.100.10">
    <property type="entry name" value="Cyclophilin-like"/>
    <property type="match status" value="1"/>
</dbReference>
<gene>
    <name evidence="7" type="primary">ppiB</name>
    <name evidence="7" type="ORF">Pla163_35900</name>
</gene>
<protein>
    <recommendedName>
        <fullName evidence="2">peptidylprolyl isomerase</fullName>
        <ecNumber evidence="2">5.2.1.8</ecNumber>
    </recommendedName>
</protein>
<dbReference type="Gene3D" id="1.25.10.10">
    <property type="entry name" value="Leucine-rich Repeat Variant"/>
    <property type="match status" value="3"/>
</dbReference>
<dbReference type="InterPro" id="IPR029000">
    <property type="entry name" value="Cyclophilin-like_dom_sf"/>
</dbReference>
<keyword evidence="8" id="KW-1185">Reference proteome</keyword>
<evidence type="ECO:0000256" key="4">
    <source>
        <dbReference type="ARBA" id="ARBA00023235"/>
    </source>
</evidence>
<dbReference type="SMART" id="SM00567">
    <property type="entry name" value="EZ_HEAT"/>
    <property type="match status" value="5"/>
</dbReference>
<dbReference type="GO" id="GO:0006457">
    <property type="term" value="P:protein folding"/>
    <property type="evidence" value="ECO:0007669"/>
    <property type="project" value="InterPro"/>
</dbReference>
<dbReference type="PROSITE" id="PS00170">
    <property type="entry name" value="CSA_PPIASE_1"/>
    <property type="match status" value="1"/>
</dbReference>
<dbReference type="InterPro" id="IPR004155">
    <property type="entry name" value="PBS_lyase_HEAT"/>
</dbReference>
<evidence type="ECO:0000259" key="6">
    <source>
        <dbReference type="PROSITE" id="PS50072"/>
    </source>
</evidence>
<evidence type="ECO:0000256" key="2">
    <source>
        <dbReference type="ARBA" id="ARBA00013194"/>
    </source>
</evidence>
<organism evidence="7 8">
    <name type="scientific">Rohdeia mirabilis</name>
    <dbReference type="NCBI Taxonomy" id="2528008"/>
    <lineage>
        <taxon>Bacteria</taxon>
        <taxon>Pseudomonadati</taxon>
        <taxon>Planctomycetota</taxon>
        <taxon>Planctomycetia</taxon>
        <taxon>Planctomycetia incertae sedis</taxon>
        <taxon>Rohdeia</taxon>
    </lineage>
</organism>
<sequence length="734" mass="78552" precursor="true">MRVSPLRPSKLAAVALACAMVAACGTTGDPEDTGTRPRGSLIALPTRVEFAEIASLEEARRTGSGRLLELLVAGDTPVRARAAQALGRMPLERYGVEVTDALATALGDPDAQVRAAAARALGWRGDVTAAGAIALAWEDAEPAVRSALVDAAARIAQRLSSEDLEGGPDKNGAAEMARLVIRRLYDPVVDVRVEAISACGMLPVEGPVAGEIDRDLLGVLSPIRPRASGPPLETEIWLTLYALQRRRSEVGRGAYLEHDTSPYPEARIFAVRGLARTRSSPEGVRSLERAASDPDWRVAVEALRGLATHADESSLPSVLAALDSRSPHVRRTACEALPAFAAQAEKLRARAQRGLRDRSSSVRSAALVAYAEIFGAREPEAVQREIVAFSDSSDLVGRRAAGQAARFLPARIGEPLADRLLLDPEPFVSTMAIESLGEIATPSARARLRDIVANDSDNGRRLTAVLALRATGSPEDAPALIRAASNAVGDVGPELAWNALESLRAIGSAEGAGAAALGDGFEELLRTALRSQNPQVRLVARTTWIDVLGEASLPNVPPPTSSPRTIPLPGRDYPDWQRNPLVEVATTRGVMVFELFPEDAPLHVYSFVQHATTGHYDGTLFHRVVPDFVVQGGDYRGDGNGGLDWRGTSLRHEFTPRKFLRGSLGMPRNEWVDSGGSQIFVTHRPTPHLDGNYTLFGRMVQGFDVLDAIEEGDRIVSTRLLDASAAVERFGAGR</sequence>
<dbReference type="GO" id="GO:0003755">
    <property type="term" value="F:peptidyl-prolyl cis-trans isomerase activity"/>
    <property type="evidence" value="ECO:0007669"/>
    <property type="project" value="UniProtKB-KW"/>
</dbReference>
<dbReference type="RefSeq" id="WP_419186097.1">
    <property type="nucleotide sequence ID" value="NZ_CP036290.1"/>
</dbReference>
<dbReference type="Pfam" id="PF13646">
    <property type="entry name" value="HEAT_2"/>
    <property type="match status" value="3"/>
</dbReference>
<dbReference type="PRINTS" id="PR00153">
    <property type="entry name" value="CSAPPISMRASE"/>
</dbReference>
<reference evidence="7 8" key="1">
    <citation type="submission" date="2019-02" db="EMBL/GenBank/DDBJ databases">
        <title>Deep-cultivation of Planctomycetes and their phenomic and genomic characterization uncovers novel biology.</title>
        <authorList>
            <person name="Wiegand S."/>
            <person name="Jogler M."/>
            <person name="Boedeker C."/>
            <person name="Pinto D."/>
            <person name="Vollmers J."/>
            <person name="Rivas-Marin E."/>
            <person name="Kohn T."/>
            <person name="Peeters S.H."/>
            <person name="Heuer A."/>
            <person name="Rast P."/>
            <person name="Oberbeckmann S."/>
            <person name="Bunk B."/>
            <person name="Jeske O."/>
            <person name="Meyerdierks A."/>
            <person name="Storesund J.E."/>
            <person name="Kallscheuer N."/>
            <person name="Luecker S."/>
            <person name="Lage O.M."/>
            <person name="Pohl T."/>
            <person name="Merkel B.J."/>
            <person name="Hornburger P."/>
            <person name="Mueller R.-W."/>
            <person name="Bruemmer F."/>
            <person name="Labrenz M."/>
            <person name="Spormann A.M."/>
            <person name="Op den Camp H."/>
            <person name="Overmann J."/>
            <person name="Amann R."/>
            <person name="Jetten M.S.M."/>
            <person name="Mascher T."/>
            <person name="Medema M.H."/>
            <person name="Devos D.P."/>
            <person name="Kaster A.-K."/>
            <person name="Ovreas L."/>
            <person name="Rohde M."/>
            <person name="Galperin M.Y."/>
            <person name="Jogler C."/>
        </authorList>
    </citation>
    <scope>NUCLEOTIDE SEQUENCE [LARGE SCALE GENOMIC DNA]</scope>
    <source>
        <strain evidence="7 8">Pla163</strain>
    </source>
</reference>
<dbReference type="PANTHER" id="PTHR45625:SF4">
    <property type="entry name" value="PEPTIDYLPROLYL ISOMERASE DOMAIN AND WD REPEAT-CONTAINING PROTEIN 1"/>
    <property type="match status" value="1"/>
</dbReference>
<feature type="signal peptide" evidence="5">
    <location>
        <begin position="1"/>
        <end position="23"/>
    </location>
</feature>
<keyword evidence="4 7" id="KW-0413">Isomerase</keyword>
<dbReference type="InterPro" id="IPR044666">
    <property type="entry name" value="Cyclophilin_A-like"/>
</dbReference>
<comment type="similarity">
    <text evidence="1">Belongs to the cyclophilin-type PPIase family.</text>
</comment>
<dbReference type="SUPFAM" id="SSF50891">
    <property type="entry name" value="Cyclophilin-like"/>
    <property type="match status" value="1"/>
</dbReference>
<dbReference type="Proteomes" id="UP000319342">
    <property type="component" value="Chromosome"/>
</dbReference>
<evidence type="ECO:0000256" key="3">
    <source>
        <dbReference type="ARBA" id="ARBA00023110"/>
    </source>
</evidence>
<dbReference type="CDD" id="cd00317">
    <property type="entry name" value="cyclophilin"/>
    <property type="match status" value="1"/>
</dbReference>
<dbReference type="InterPro" id="IPR011989">
    <property type="entry name" value="ARM-like"/>
</dbReference>
<dbReference type="SUPFAM" id="SSF48371">
    <property type="entry name" value="ARM repeat"/>
    <property type="match status" value="1"/>
</dbReference>
<dbReference type="InterPro" id="IPR020892">
    <property type="entry name" value="Cyclophilin-type_PPIase_CS"/>
</dbReference>
<dbReference type="Pfam" id="PF00160">
    <property type="entry name" value="Pro_isomerase"/>
    <property type="match status" value="1"/>
</dbReference>
<name>A0A518D4P6_9BACT</name>
<evidence type="ECO:0000256" key="1">
    <source>
        <dbReference type="ARBA" id="ARBA00007365"/>
    </source>
</evidence>
<evidence type="ECO:0000313" key="8">
    <source>
        <dbReference type="Proteomes" id="UP000319342"/>
    </source>
</evidence>
<dbReference type="AlphaFoldDB" id="A0A518D4P6"/>
<dbReference type="PROSITE" id="PS50072">
    <property type="entry name" value="CSA_PPIASE_2"/>
    <property type="match status" value="1"/>
</dbReference>
<keyword evidence="5" id="KW-0732">Signal</keyword>
<feature type="domain" description="PPIase cyclophilin-type" evidence="6">
    <location>
        <begin position="589"/>
        <end position="711"/>
    </location>
</feature>
<dbReference type="EC" id="5.2.1.8" evidence="2"/>
<dbReference type="InterPro" id="IPR016024">
    <property type="entry name" value="ARM-type_fold"/>
</dbReference>
<dbReference type="PROSITE" id="PS51257">
    <property type="entry name" value="PROKAR_LIPOPROTEIN"/>
    <property type="match status" value="1"/>
</dbReference>
<dbReference type="InterPro" id="IPR002130">
    <property type="entry name" value="Cyclophilin-type_PPIase_dom"/>
</dbReference>
<proteinExistence type="inferred from homology"/>
<evidence type="ECO:0000256" key="5">
    <source>
        <dbReference type="SAM" id="SignalP"/>
    </source>
</evidence>
<feature type="chain" id="PRO_5022083049" description="peptidylprolyl isomerase" evidence="5">
    <location>
        <begin position="24"/>
        <end position="734"/>
    </location>
</feature>
<accession>A0A518D4P6</accession>
<dbReference type="PANTHER" id="PTHR45625">
    <property type="entry name" value="PEPTIDYL-PROLYL CIS-TRANS ISOMERASE-RELATED"/>
    <property type="match status" value="1"/>
</dbReference>